<evidence type="ECO:0000313" key="2">
    <source>
        <dbReference type="EMBL" id="HIZ72744.1"/>
    </source>
</evidence>
<accession>A0A9D2K0K8</accession>
<evidence type="ECO:0000259" key="1">
    <source>
        <dbReference type="PROSITE" id="PS51186"/>
    </source>
</evidence>
<dbReference type="Pfam" id="PF00583">
    <property type="entry name" value="Acetyltransf_1"/>
    <property type="match status" value="1"/>
</dbReference>
<evidence type="ECO:0000313" key="3">
    <source>
        <dbReference type="Proteomes" id="UP000824102"/>
    </source>
</evidence>
<comment type="caution">
    <text evidence="2">The sequence shown here is derived from an EMBL/GenBank/DDBJ whole genome shotgun (WGS) entry which is preliminary data.</text>
</comment>
<dbReference type="Proteomes" id="UP000824102">
    <property type="component" value="Unassembled WGS sequence"/>
</dbReference>
<dbReference type="SUPFAM" id="SSF55729">
    <property type="entry name" value="Acyl-CoA N-acyltransferases (Nat)"/>
    <property type="match status" value="1"/>
</dbReference>
<reference evidence="2" key="2">
    <citation type="submission" date="2021-04" db="EMBL/GenBank/DDBJ databases">
        <authorList>
            <person name="Gilroy R."/>
        </authorList>
    </citation>
    <scope>NUCLEOTIDE SEQUENCE</scope>
    <source>
        <strain evidence="2">ChiW7-2402</strain>
    </source>
</reference>
<reference evidence="2" key="1">
    <citation type="journal article" date="2021" name="PeerJ">
        <title>Extensive microbial diversity within the chicken gut microbiome revealed by metagenomics and culture.</title>
        <authorList>
            <person name="Gilroy R."/>
            <person name="Ravi A."/>
            <person name="Getino M."/>
            <person name="Pursley I."/>
            <person name="Horton D.L."/>
            <person name="Alikhan N.F."/>
            <person name="Baker D."/>
            <person name="Gharbi K."/>
            <person name="Hall N."/>
            <person name="Watson M."/>
            <person name="Adriaenssens E.M."/>
            <person name="Foster-Nyarko E."/>
            <person name="Jarju S."/>
            <person name="Secka A."/>
            <person name="Antonio M."/>
            <person name="Oren A."/>
            <person name="Chaudhuri R.R."/>
            <person name="La Ragione R."/>
            <person name="Hildebrand F."/>
            <person name="Pallen M.J."/>
        </authorList>
    </citation>
    <scope>NUCLEOTIDE SEQUENCE</scope>
    <source>
        <strain evidence="2">ChiW7-2402</strain>
    </source>
</reference>
<name>A0A9D2K0K8_9FIRM</name>
<dbReference type="EMBL" id="DXBB01000059">
    <property type="protein sequence ID" value="HIZ72744.1"/>
    <property type="molecule type" value="Genomic_DNA"/>
</dbReference>
<dbReference type="GO" id="GO:0016747">
    <property type="term" value="F:acyltransferase activity, transferring groups other than amino-acyl groups"/>
    <property type="evidence" value="ECO:0007669"/>
    <property type="project" value="InterPro"/>
</dbReference>
<gene>
    <name evidence="2" type="ORF">H9964_04105</name>
</gene>
<organism evidence="2 3">
    <name type="scientific">Candidatus Gallimonas intestinavium</name>
    <dbReference type="NCBI Taxonomy" id="2838603"/>
    <lineage>
        <taxon>Bacteria</taxon>
        <taxon>Bacillati</taxon>
        <taxon>Bacillota</taxon>
        <taxon>Clostridia</taxon>
        <taxon>Candidatus Gallimonas</taxon>
    </lineage>
</organism>
<dbReference type="CDD" id="cd04301">
    <property type="entry name" value="NAT_SF"/>
    <property type="match status" value="1"/>
</dbReference>
<sequence length="165" mass="18817">MKVDYNTAKKTPAKSSYTLRKINNDIISDELASIGTTVTVSNLKHLLRVNGSRCEGFIFEGKDTPIGTIWVMYRGANDLEYRIRNIDAYIFDVYVNSLHRGKGYAGEMICQLMEYLHDKDINTAYLAVSISNKSAIRAYKKTGFTTVTDKKFARFLKINIPYHKL</sequence>
<dbReference type="PROSITE" id="PS51186">
    <property type="entry name" value="GNAT"/>
    <property type="match status" value="1"/>
</dbReference>
<dbReference type="AlphaFoldDB" id="A0A9D2K0K8"/>
<feature type="domain" description="N-acetyltransferase" evidence="1">
    <location>
        <begin position="17"/>
        <end position="165"/>
    </location>
</feature>
<dbReference type="InterPro" id="IPR000182">
    <property type="entry name" value="GNAT_dom"/>
</dbReference>
<dbReference type="Gene3D" id="3.40.630.30">
    <property type="match status" value="1"/>
</dbReference>
<protein>
    <submittedName>
        <fullName evidence="2">GNAT family N-acetyltransferase</fullName>
    </submittedName>
</protein>
<dbReference type="InterPro" id="IPR016181">
    <property type="entry name" value="Acyl_CoA_acyltransferase"/>
</dbReference>
<proteinExistence type="predicted"/>